<name>F4S1U2_MELLP</name>
<dbReference type="HOGENOM" id="CLU_047639_6_0_1"/>
<accession>F4S1U2</accession>
<dbReference type="AlphaFoldDB" id="F4S1U2"/>
<organism evidence="5">
    <name type="scientific">Melampsora larici-populina (strain 98AG31 / pathotype 3-4-7)</name>
    <name type="common">Poplar leaf rust fungus</name>
    <dbReference type="NCBI Taxonomy" id="747676"/>
    <lineage>
        <taxon>Eukaryota</taxon>
        <taxon>Fungi</taxon>
        <taxon>Dikarya</taxon>
        <taxon>Basidiomycota</taxon>
        <taxon>Pucciniomycotina</taxon>
        <taxon>Pucciniomycetes</taxon>
        <taxon>Pucciniales</taxon>
        <taxon>Melampsoraceae</taxon>
        <taxon>Melampsora</taxon>
    </lineage>
</organism>
<dbReference type="VEuPathDB" id="FungiDB:MELLADRAFT_72999"/>
<dbReference type="Pfam" id="PF03330">
    <property type="entry name" value="DPBB_1"/>
    <property type="match status" value="1"/>
</dbReference>
<feature type="signal peptide" evidence="2">
    <location>
        <begin position="1"/>
        <end position="19"/>
    </location>
</feature>
<dbReference type="PANTHER" id="PTHR31836:SF25">
    <property type="entry name" value="RLPA-LIKE PROTEIN DOUBLE-PSI BETA-BARREL DOMAIN-CONTAINING PROTEIN"/>
    <property type="match status" value="1"/>
</dbReference>
<dbReference type="KEGG" id="mlr:MELLADRAFT_72999"/>
<gene>
    <name evidence="4" type="ORF">MELLADRAFT_72999</name>
</gene>
<keyword evidence="1 2" id="KW-0732">Signal</keyword>
<dbReference type="EMBL" id="GL883138">
    <property type="protein sequence ID" value="EGG01436.1"/>
    <property type="molecule type" value="Genomic_DNA"/>
</dbReference>
<evidence type="ECO:0000313" key="4">
    <source>
        <dbReference type="EMBL" id="EGG01436.1"/>
    </source>
</evidence>
<dbReference type="RefSeq" id="XP_007415286.1">
    <property type="nucleotide sequence ID" value="XM_007415224.1"/>
</dbReference>
<evidence type="ECO:0000259" key="3">
    <source>
        <dbReference type="Pfam" id="PF03330"/>
    </source>
</evidence>
<proteinExistence type="predicted"/>
<dbReference type="SUPFAM" id="SSF50685">
    <property type="entry name" value="Barwin-like endoglucanases"/>
    <property type="match status" value="1"/>
</dbReference>
<dbReference type="PANTHER" id="PTHR31836">
    <property type="match status" value="1"/>
</dbReference>
<dbReference type="GeneID" id="18932250"/>
<dbReference type="InterPro" id="IPR036908">
    <property type="entry name" value="RlpA-like_sf"/>
</dbReference>
<evidence type="ECO:0000256" key="1">
    <source>
        <dbReference type="ARBA" id="ARBA00022729"/>
    </source>
</evidence>
<dbReference type="CDD" id="cd22191">
    <property type="entry name" value="DPBB_RlpA_EXP_N-like"/>
    <property type="match status" value="1"/>
</dbReference>
<dbReference type="OrthoDB" id="623670at2759"/>
<sequence length="132" mass="14070">MYSLYVIVISFMIVALSGGSPVELSSDTRSSTASSQSYEGRATWFYPDTGACGESDGVEDYIVAMNYPQYGSGDPCYKFVKITNKSNGKAIKAKVTDLCPGCGYGSLDLTPSAFKALGELDTGVLPIAWEFA</sequence>
<reference evidence="5" key="1">
    <citation type="journal article" date="2011" name="Proc. Natl. Acad. Sci. U.S.A.">
        <title>Obligate biotrophy features unraveled by the genomic analysis of rust fungi.</title>
        <authorList>
            <person name="Duplessis S."/>
            <person name="Cuomo C.A."/>
            <person name="Lin Y.-C."/>
            <person name="Aerts A."/>
            <person name="Tisserant E."/>
            <person name="Veneault-Fourrey C."/>
            <person name="Joly D.L."/>
            <person name="Hacquard S."/>
            <person name="Amselem J."/>
            <person name="Cantarel B.L."/>
            <person name="Chiu R."/>
            <person name="Coutinho P.M."/>
            <person name="Feau N."/>
            <person name="Field M."/>
            <person name="Frey P."/>
            <person name="Gelhaye E."/>
            <person name="Goldberg J."/>
            <person name="Grabherr M.G."/>
            <person name="Kodira C.D."/>
            <person name="Kohler A."/>
            <person name="Kuees U."/>
            <person name="Lindquist E.A."/>
            <person name="Lucas S.M."/>
            <person name="Mago R."/>
            <person name="Mauceli E."/>
            <person name="Morin E."/>
            <person name="Murat C."/>
            <person name="Pangilinan J.L."/>
            <person name="Park R."/>
            <person name="Pearson M."/>
            <person name="Quesneville H."/>
            <person name="Rouhier N."/>
            <person name="Sakthikumar S."/>
            <person name="Salamov A.A."/>
            <person name="Schmutz J."/>
            <person name="Selles B."/>
            <person name="Shapiro H."/>
            <person name="Tanguay P."/>
            <person name="Tuskan G.A."/>
            <person name="Henrissat B."/>
            <person name="Van de Peer Y."/>
            <person name="Rouze P."/>
            <person name="Ellis J.G."/>
            <person name="Dodds P.N."/>
            <person name="Schein J.E."/>
            <person name="Zhong S."/>
            <person name="Hamelin R.C."/>
            <person name="Grigoriev I.V."/>
            <person name="Szabo L.J."/>
            <person name="Martin F."/>
        </authorList>
    </citation>
    <scope>NUCLEOTIDE SEQUENCE [LARGE SCALE GENOMIC DNA]</scope>
    <source>
        <strain evidence="5">98AG31 / pathotype 3-4-7</strain>
    </source>
</reference>
<evidence type="ECO:0000313" key="5">
    <source>
        <dbReference type="Proteomes" id="UP000001072"/>
    </source>
</evidence>
<dbReference type="STRING" id="747676.F4S1U2"/>
<dbReference type="InterPro" id="IPR009009">
    <property type="entry name" value="RlpA-like_DPBB"/>
</dbReference>
<dbReference type="Gene3D" id="2.40.40.10">
    <property type="entry name" value="RlpA-like domain"/>
    <property type="match status" value="1"/>
</dbReference>
<feature type="chain" id="PRO_5003321931" evidence="2">
    <location>
        <begin position="20"/>
        <end position="132"/>
    </location>
</feature>
<dbReference type="Proteomes" id="UP000001072">
    <property type="component" value="Unassembled WGS sequence"/>
</dbReference>
<keyword evidence="5" id="KW-1185">Reference proteome</keyword>
<dbReference type="eggNOG" id="ENOG502S6X4">
    <property type="taxonomic scope" value="Eukaryota"/>
</dbReference>
<feature type="domain" description="RlpA-like protein double-psi beta-barrel" evidence="3">
    <location>
        <begin position="39"/>
        <end position="128"/>
    </location>
</feature>
<dbReference type="InParanoid" id="F4S1U2"/>
<evidence type="ECO:0000256" key="2">
    <source>
        <dbReference type="SAM" id="SignalP"/>
    </source>
</evidence>
<protein>
    <submittedName>
        <fullName evidence="4">Non-catalytic module family EXPN</fullName>
    </submittedName>
</protein>
<dbReference type="InterPro" id="IPR051477">
    <property type="entry name" value="Expansin_CellWall"/>
</dbReference>